<dbReference type="PANTHER" id="PTHR13112:SF0">
    <property type="entry name" value="FI21285P1"/>
    <property type="match status" value="1"/>
</dbReference>
<feature type="region of interest" description="Disordered" evidence="6">
    <location>
        <begin position="532"/>
        <end position="630"/>
    </location>
</feature>
<feature type="compositionally biased region" description="Low complexity" evidence="6">
    <location>
        <begin position="606"/>
        <end position="630"/>
    </location>
</feature>
<feature type="compositionally biased region" description="Basic and acidic residues" evidence="6">
    <location>
        <begin position="228"/>
        <end position="256"/>
    </location>
</feature>
<dbReference type="Pfam" id="PF00076">
    <property type="entry name" value="RRM_1"/>
    <property type="match status" value="1"/>
</dbReference>
<evidence type="ECO:0000259" key="7">
    <source>
        <dbReference type="PROSITE" id="PS50102"/>
    </source>
</evidence>
<feature type="compositionally biased region" description="Low complexity" evidence="6">
    <location>
        <begin position="257"/>
        <end position="285"/>
    </location>
</feature>
<feature type="compositionally biased region" description="Low complexity" evidence="6">
    <location>
        <begin position="452"/>
        <end position="482"/>
    </location>
</feature>
<evidence type="ECO:0000256" key="6">
    <source>
        <dbReference type="SAM" id="MobiDB-lite"/>
    </source>
</evidence>
<keyword evidence="9" id="KW-1185">Reference proteome</keyword>
<feature type="domain" description="RRM" evidence="7">
    <location>
        <begin position="482"/>
        <end position="558"/>
    </location>
</feature>
<feature type="compositionally biased region" description="Polar residues" evidence="6">
    <location>
        <begin position="1"/>
        <end position="13"/>
    </location>
</feature>
<comment type="caution">
    <text evidence="8">The sequence shown here is derived from an EMBL/GenBank/DDBJ whole genome shotgun (WGS) entry which is preliminary data.</text>
</comment>
<dbReference type="Proteomes" id="UP001465668">
    <property type="component" value="Unassembled WGS sequence"/>
</dbReference>
<sequence length="630" mass="65627">MVSGTTSSRNQNGAMPAGNANGEGGKKTKSQATGRKLMIRHLPPLITEEEVQAILGEEWKSGNDRVGWAQFQQGKVSKSSFKEPRPSLYSLHLIKEDDVPIFKDFVLNTTWHDAKNTSTMASFQVHAQDVSTRVPPAKHRVDPRQGTIDQDPEFQAFLHNLTQPKEAQSKEAESAELPLPTSEESVKENKVSNLVKFIQEKKAAKAKEAAAAKSAKHSRQESQGGKTKAGDDNKKKGKDAKADKSDKDKDKLKEPAPKLLTKKAAAQEAAAEAAKQAAGQISAAKSPEEAAPKSRRANIAQAAKILQRDLGLSPGSAHRRARQNAAKADAVPTPEASTNTANEKEASEARELDSPKAVPTGPKAQGNEGSRRSRGKGKGTATTTTASEPSNGKATESPAKPTTGPIILLKKDASKKDDTAPASRSIPSNPVTAAATATNTAATVAPTPPTGPKGVAGKGSSAKASASTQQKKAAAQPTPGATRAFVKHANPSQGITEPLLKQSMENFGPVTFVEIDKRKGFAYVDFGDAESLRKAVTASPVPIAQGTVQVLERKDKKPATPAPSQPAPSEKATGEPQTATSTGTASTDKPKRGNRGRGRRGGGANGNANAATGTSGASNDAASTAAPAAG</sequence>
<keyword evidence="5" id="KW-0694">RNA-binding</keyword>
<dbReference type="Pfam" id="PF03467">
    <property type="entry name" value="Smg4_UPF3"/>
    <property type="match status" value="1"/>
</dbReference>
<dbReference type="SUPFAM" id="SSF54928">
    <property type="entry name" value="RNA-binding domain, RBD"/>
    <property type="match status" value="2"/>
</dbReference>
<dbReference type="CDD" id="cd00590">
    <property type="entry name" value="RRM_SF"/>
    <property type="match status" value="1"/>
</dbReference>
<proteinExistence type="inferred from homology"/>
<comment type="similarity">
    <text evidence="2">Belongs to the RENT3 family.</text>
</comment>
<feature type="compositionally biased region" description="Polar residues" evidence="6">
    <location>
        <begin position="575"/>
        <end position="587"/>
    </location>
</feature>
<protein>
    <submittedName>
        <fullName evidence="8">Smg-4/UPF3 family-domain-containing protein</fullName>
    </submittedName>
</protein>
<dbReference type="Gene3D" id="3.30.70.330">
    <property type="match status" value="2"/>
</dbReference>
<feature type="compositionally biased region" description="Basic and acidic residues" evidence="6">
    <location>
        <begin position="342"/>
        <end position="354"/>
    </location>
</feature>
<dbReference type="PANTHER" id="PTHR13112">
    <property type="entry name" value="UPF3 REGULATOR OF NONSENSE TRANSCRIPTS-LIKE PROTEIN"/>
    <property type="match status" value="1"/>
</dbReference>
<evidence type="ECO:0000256" key="3">
    <source>
        <dbReference type="ARBA" id="ARBA00023161"/>
    </source>
</evidence>
<dbReference type="InterPro" id="IPR012677">
    <property type="entry name" value="Nucleotide-bd_a/b_plait_sf"/>
</dbReference>
<name>A0ABR2XWL0_9PEZI</name>
<evidence type="ECO:0000256" key="5">
    <source>
        <dbReference type="PROSITE-ProRule" id="PRU00176"/>
    </source>
</evidence>
<dbReference type="InterPro" id="IPR000504">
    <property type="entry name" value="RRM_dom"/>
</dbReference>
<feature type="region of interest" description="Disordered" evidence="6">
    <location>
        <begin position="165"/>
        <end position="189"/>
    </location>
</feature>
<evidence type="ECO:0000313" key="8">
    <source>
        <dbReference type="EMBL" id="KAK9778157.1"/>
    </source>
</evidence>
<keyword evidence="3" id="KW-0866">Nonsense-mediated mRNA decay</keyword>
<organism evidence="8 9">
    <name type="scientific">Seiridium cardinale</name>
    <dbReference type="NCBI Taxonomy" id="138064"/>
    <lineage>
        <taxon>Eukaryota</taxon>
        <taxon>Fungi</taxon>
        <taxon>Dikarya</taxon>
        <taxon>Ascomycota</taxon>
        <taxon>Pezizomycotina</taxon>
        <taxon>Sordariomycetes</taxon>
        <taxon>Xylariomycetidae</taxon>
        <taxon>Amphisphaeriales</taxon>
        <taxon>Sporocadaceae</taxon>
        <taxon>Seiridium</taxon>
    </lineage>
</organism>
<feature type="compositionally biased region" description="Low complexity" evidence="6">
    <location>
        <begin position="429"/>
        <end position="445"/>
    </location>
</feature>
<dbReference type="SMART" id="SM00360">
    <property type="entry name" value="RRM"/>
    <property type="match status" value="1"/>
</dbReference>
<dbReference type="InterPro" id="IPR005120">
    <property type="entry name" value="UPF3_dom"/>
</dbReference>
<gene>
    <name evidence="8" type="ORF">SCAR479_05127</name>
</gene>
<dbReference type="PROSITE" id="PS50102">
    <property type="entry name" value="RRM"/>
    <property type="match status" value="1"/>
</dbReference>
<evidence type="ECO:0000256" key="4">
    <source>
        <dbReference type="ARBA" id="ARBA00023242"/>
    </source>
</evidence>
<dbReference type="CDD" id="cd12455">
    <property type="entry name" value="RRM_like_Smg4_UPF3"/>
    <property type="match status" value="1"/>
</dbReference>
<comment type="subcellular location">
    <subcellularLocation>
        <location evidence="1">Nucleus</location>
    </subcellularLocation>
</comment>
<evidence type="ECO:0000256" key="1">
    <source>
        <dbReference type="ARBA" id="ARBA00004123"/>
    </source>
</evidence>
<accession>A0ABR2XWL0</accession>
<feature type="compositionally biased region" description="Basic and acidic residues" evidence="6">
    <location>
        <begin position="409"/>
        <end position="419"/>
    </location>
</feature>
<dbReference type="InterPro" id="IPR039722">
    <property type="entry name" value="Upf3"/>
</dbReference>
<keyword evidence="4" id="KW-0539">Nucleus</keyword>
<feature type="region of interest" description="Disordered" evidence="6">
    <location>
        <begin position="208"/>
        <end position="502"/>
    </location>
</feature>
<feature type="region of interest" description="Disordered" evidence="6">
    <location>
        <begin position="1"/>
        <end position="35"/>
    </location>
</feature>
<evidence type="ECO:0000256" key="2">
    <source>
        <dbReference type="ARBA" id="ARBA00005991"/>
    </source>
</evidence>
<dbReference type="InterPro" id="IPR035979">
    <property type="entry name" value="RBD_domain_sf"/>
</dbReference>
<reference evidence="8 9" key="1">
    <citation type="submission" date="2024-02" db="EMBL/GenBank/DDBJ databases">
        <title>First draft genome assembly of two strains of Seiridium cardinale.</title>
        <authorList>
            <person name="Emiliani G."/>
            <person name="Scali E."/>
        </authorList>
    </citation>
    <scope>NUCLEOTIDE SEQUENCE [LARGE SCALE GENOMIC DNA]</scope>
    <source>
        <strain evidence="8 9">BM-138-000479</strain>
    </source>
</reference>
<evidence type="ECO:0000313" key="9">
    <source>
        <dbReference type="Proteomes" id="UP001465668"/>
    </source>
</evidence>
<dbReference type="EMBL" id="JARVKM010000017">
    <property type="protein sequence ID" value="KAK9778157.1"/>
    <property type="molecule type" value="Genomic_DNA"/>
</dbReference>